<dbReference type="InterPro" id="IPR000073">
    <property type="entry name" value="AB_hydrolase_1"/>
</dbReference>
<organism evidence="6 7">
    <name type="scientific">Lacimicrobium alkaliphilum</name>
    <dbReference type="NCBI Taxonomy" id="1526571"/>
    <lineage>
        <taxon>Bacteria</taxon>
        <taxon>Pseudomonadati</taxon>
        <taxon>Pseudomonadota</taxon>
        <taxon>Gammaproteobacteria</taxon>
        <taxon>Alteromonadales</taxon>
        <taxon>Alteromonadaceae</taxon>
        <taxon>Lacimicrobium</taxon>
    </lineage>
</organism>
<accession>A0A0U3AQB4</accession>
<dbReference type="InterPro" id="IPR012020">
    <property type="entry name" value="ABHD4"/>
</dbReference>
<dbReference type="InterPro" id="IPR029058">
    <property type="entry name" value="AB_hydrolase_fold"/>
</dbReference>
<proteinExistence type="inferred from homology"/>
<comment type="similarity">
    <text evidence="1">Belongs to the AB hydrolase superfamily. AB hydrolase 4 family.</text>
</comment>
<feature type="domain" description="AB hydrolase-1" evidence="5">
    <location>
        <begin position="76"/>
        <end position="318"/>
    </location>
</feature>
<dbReference type="Proteomes" id="UP000068447">
    <property type="component" value="Chromosome"/>
</dbReference>
<dbReference type="STRING" id="1526571.AT746_18535"/>
<dbReference type="GO" id="GO:0047372">
    <property type="term" value="F:monoacylglycerol lipase activity"/>
    <property type="evidence" value="ECO:0007669"/>
    <property type="project" value="TreeGrafter"/>
</dbReference>
<dbReference type="PANTHER" id="PTHR10794">
    <property type="entry name" value="ABHYDROLASE DOMAIN-CONTAINING PROTEIN"/>
    <property type="match status" value="1"/>
</dbReference>
<dbReference type="GO" id="GO:0034338">
    <property type="term" value="F:short-chain carboxylesterase activity"/>
    <property type="evidence" value="ECO:0007669"/>
    <property type="project" value="TreeGrafter"/>
</dbReference>
<dbReference type="InterPro" id="IPR050960">
    <property type="entry name" value="AB_hydrolase_4_sf"/>
</dbReference>
<dbReference type="NCBIfam" id="NF008218">
    <property type="entry name" value="PRK10985.1"/>
    <property type="match status" value="1"/>
</dbReference>
<reference evidence="6 7" key="1">
    <citation type="submission" date="2015-12" db="EMBL/GenBank/DDBJ databases">
        <title>Complete genome of Lacimicrobium alkaliphilum KCTC 32984.</title>
        <authorList>
            <person name="Kim S.-G."/>
            <person name="Lee Y.-J."/>
        </authorList>
    </citation>
    <scope>NUCLEOTIDE SEQUENCE [LARGE SCALE GENOMIC DNA]</scope>
    <source>
        <strain evidence="6 7">YelD216</strain>
    </source>
</reference>
<dbReference type="Gene3D" id="3.40.50.1820">
    <property type="entry name" value="alpha/beta hydrolase"/>
    <property type="match status" value="1"/>
</dbReference>
<dbReference type="PIRSF" id="PIRSF005211">
    <property type="entry name" value="Ab_hydro_YheT"/>
    <property type="match status" value="1"/>
</dbReference>
<dbReference type="SUPFAM" id="SSF53474">
    <property type="entry name" value="alpha/beta-Hydrolases"/>
    <property type="match status" value="1"/>
</dbReference>
<sequence>MQFAASTSVNKAPFGQITESEFSPPWWALNRHIQTLWPRFIQRRTPVDLRWEQLDLPDGDFVELAWTPQQPDPKGLVVCFHGLEGSVRSHYANDMAAFLHKMGWQTVVMHFRGCGNRPNLTPRAYHSGDTEDAMYLLEKLQGRYPHLHRYAVGFSLGANMLLKLLGENIRQRWIKGAVAISPPLKLAECAVSIGRGFSQVYQRYLLNSMRNRLLGKMQQLDYSDLLDIDAEKVSSFKCFRDFDQYITAPLHGFDDADDYYQKCSAIHYLRHIQTPTLVLHSADDPFMNTKVIPRPDQISANVRVELSRKGGHVGFMQGTPWKPVIWTHQRVLSFLNENRAALA</sequence>
<gene>
    <name evidence="6" type="ORF">AT746_18535</name>
</gene>
<evidence type="ECO:0000313" key="6">
    <source>
        <dbReference type="EMBL" id="ALT00067.1"/>
    </source>
</evidence>
<protein>
    <submittedName>
        <fullName evidence="6">Alpha/beta hydrolase</fullName>
    </submittedName>
</protein>
<evidence type="ECO:0000313" key="7">
    <source>
        <dbReference type="Proteomes" id="UP000068447"/>
    </source>
</evidence>
<evidence type="ECO:0000256" key="1">
    <source>
        <dbReference type="ARBA" id="ARBA00010884"/>
    </source>
</evidence>
<dbReference type="PANTHER" id="PTHR10794:SF94">
    <property type="entry name" value="ESTERASE YHET-RELATED"/>
    <property type="match status" value="1"/>
</dbReference>
<dbReference type="Pfam" id="PF00561">
    <property type="entry name" value="Abhydrolase_1"/>
    <property type="match status" value="1"/>
</dbReference>
<dbReference type="AlphaFoldDB" id="A0A0U3AQB4"/>
<dbReference type="EMBL" id="CP013650">
    <property type="protein sequence ID" value="ALT00067.1"/>
    <property type="molecule type" value="Genomic_DNA"/>
</dbReference>
<evidence type="ECO:0000256" key="3">
    <source>
        <dbReference type="ARBA" id="ARBA00022801"/>
    </source>
</evidence>
<name>A0A0U3AQB4_9ALTE</name>
<keyword evidence="7" id="KW-1185">Reference proteome</keyword>
<evidence type="ECO:0000259" key="5">
    <source>
        <dbReference type="Pfam" id="PF00561"/>
    </source>
</evidence>
<feature type="active site" description="Charge relay system" evidence="4">
    <location>
        <position position="155"/>
    </location>
</feature>
<evidence type="ECO:0000256" key="2">
    <source>
        <dbReference type="ARBA" id="ARBA00022487"/>
    </source>
</evidence>
<dbReference type="KEGG" id="lal:AT746_18535"/>
<feature type="active site" description="Charge relay system" evidence="4">
    <location>
        <position position="312"/>
    </location>
</feature>
<dbReference type="PROSITE" id="PS01133">
    <property type="entry name" value="UPF0017"/>
    <property type="match status" value="1"/>
</dbReference>
<keyword evidence="3 6" id="KW-0378">Hydrolase</keyword>
<dbReference type="InterPro" id="IPR000952">
    <property type="entry name" value="AB_hydrolase_4_CS"/>
</dbReference>
<evidence type="ECO:0000256" key="4">
    <source>
        <dbReference type="PIRSR" id="PIRSR005211-1"/>
    </source>
</evidence>
<feature type="active site" description="Charge relay system" evidence="4">
    <location>
        <position position="284"/>
    </location>
</feature>
<keyword evidence="2" id="KW-0719">Serine esterase</keyword>